<dbReference type="Proteomes" id="UP001060085">
    <property type="component" value="Linkage Group LG01"/>
</dbReference>
<keyword evidence="2" id="KW-1185">Reference proteome</keyword>
<sequence length="348" mass="39877">MEAINPIRVMLFWDSEIARDAYGPYFTGTIRKSWTLPTNRMISHTELHIQQQNIPITHDRNTTTLPEHITAVTQMVYDEPSMLYSTINNDDDEVDGSDGDDAVSSQSESDDDNDPEEGEFQTPLNLVNLVYPVTENIVPQWESIQWFSSARYDYTHSRAFLDMGSGSPIDDLVESSIVRLLDWNDSTTDIQLGMRFVGKVQAISAVRKWSISVGREYRVLKVRLIHGPQDVTITVIIITVHGKFILKKKTTHSRWEITGFVKEHTCLVQIEQNKHRNLSSKFISMSTSHLVANDPEIPVSNIIQEMQVLFQTGCTYKRAWYARKFAIERVFGSWEATFNILPKYLQAV</sequence>
<dbReference type="EMBL" id="CM044701">
    <property type="protein sequence ID" value="KAI5682551.1"/>
    <property type="molecule type" value="Genomic_DNA"/>
</dbReference>
<reference evidence="2" key="1">
    <citation type="journal article" date="2023" name="Nat. Plants">
        <title>Single-cell RNA sequencing provides a high-resolution roadmap for understanding the multicellular compartmentation of specialized metabolism.</title>
        <authorList>
            <person name="Sun S."/>
            <person name="Shen X."/>
            <person name="Li Y."/>
            <person name="Li Y."/>
            <person name="Wang S."/>
            <person name="Li R."/>
            <person name="Zhang H."/>
            <person name="Shen G."/>
            <person name="Guo B."/>
            <person name="Wei J."/>
            <person name="Xu J."/>
            <person name="St-Pierre B."/>
            <person name="Chen S."/>
            <person name="Sun C."/>
        </authorList>
    </citation>
    <scope>NUCLEOTIDE SEQUENCE [LARGE SCALE GENOMIC DNA]</scope>
</reference>
<proteinExistence type="predicted"/>
<protein>
    <submittedName>
        <fullName evidence="1">Uncharacterized protein</fullName>
    </submittedName>
</protein>
<gene>
    <name evidence="1" type="ORF">M9H77_03779</name>
</gene>
<accession>A0ACC0CC79</accession>
<evidence type="ECO:0000313" key="1">
    <source>
        <dbReference type="EMBL" id="KAI5682551.1"/>
    </source>
</evidence>
<evidence type="ECO:0000313" key="2">
    <source>
        <dbReference type="Proteomes" id="UP001060085"/>
    </source>
</evidence>
<comment type="caution">
    <text evidence="1">The sequence shown here is derived from an EMBL/GenBank/DDBJ whole genome shotgun (WGS) entry which is preliminary data.</text>
</comment>
<name>A0ACC0CC79_CATRO</name>
<organism evidence="1 2">
    <name type="scientific">Catharanthus roseus</name>
    <name type="common">Madagascar periwinkle</name>
    <name type="synonym">Vinca rosea</name>
    <dbReference type="NCBI Taxonomy" id="4058"/>
    <lineage>
        <taxon>Eukaryota</taxon>
        <taxon>Viridiplantae</taxon>
        <taxon>Streptophyta</taxon>
        <taxon>Embryophyta</taxon>
        <taxon>Tracheophyta</taxon>
        <taxon>Spermatophyta</taxon>
        <taxon>Magnoliopsida</taxon>
        <taxon>eudicotyledons</taxon>
        <taxon>Gunneridae</taxon>
        <taxon>Pentapetalae</taxon>
        <taxon>asterids</taxon>
        <taxon>lamiids</taxon>
        <taxon>Gentianales</taxon>
        <taxon>Apocynaceae</taxon>
        <taxon>Rauvolfioideae</taxon>
        <taxon>Vinceae</taxon>
        <taxon>Catharanthinae</taxon>
        <taxon>Catharanthus</taxon>
    </lineage>
</organism>